<dbReference type="AlphaFoldDB" id="A0A0D0D863"/>
<evidence type="ECO:0000313" key="3">
    <source>
        <dbReference type="Proteomes" id="UP000054538"/>
    </source>
</evidence>
<sequence length="75" mass="7670">MAPLPPAPSPPYPDELTPPPLSTPLEGDNDHAPNMNISPLPLDSFHGPYNVPAGSIIPAPFTFGSGVSVASLVAI</sequence>
<dbReference type="Proteomes" id="UP000054538">
    <property type="component" value="Unassembled WGS sequence"/>
</dbReference>
<evidence type="ECO:0000256" key="1">
    <source>
        <dbReference type="SAM" id="MobiDB-lite"/>
    </source>
</evidence>
<organism evidence="2 3">
    <name type="scientific">Paxillus rubicundulus Ve08.2h10</name>
    <dbReference type="NCBI Taxonomy" id="930991"/>
    <lineage>
        <taxon>Eukaryota</taxon>
        <taxon>Fungi</taxon>
        <taxon>Dikarya</taxon>
        <taxon>Basidiomycota</taxon>
        <taxon>Agaricomycotina</taxon>
        <taxon>Agaricomycetes</taxon>
        <taxon>Agaricomycetidae</taxon>
        <taxon>Boletales</taxon>
        <taxon>Paxilineae</taxon>
        <taxon>Paxillaceae</taxon>
        <taxon>Paxillus</taxon>
    </lineage>
</organism>
<dbReference type="InParanoid" id="A0A0D0D863"/>
<keyword evidence="3" id="KW-1185">Reference proteome</keyword>
<dbReference type="OrthoDB" id="2711343at2759"/>
<reference evidence="2 3" key="1">
    <citation type="submission" date="2014-04" db="EMBL/GenBank/DDBJ databases">
        <authorList>
            <consortium name="DOE Joint Genome Institute"/>
            <person name="Kuo A."/>
            <person name="Kohler A."/>
            <person name="Jargeat P."/>
            <person name="Nagy L.G."/>
            <person name="Floudas D."/>
            <person name="Copeland A."/>
            <person name="Barry K.W."/>
            <person name="Cichocki N."/>
            <person name="Veneault-Fourrey C."/>
            <person name="LaButti K."/>
            <person name="Lindquist E.A."/>
            <person name="Lipzen A."/>
            <person name="Lundell T."/>
            <person name="Morin E."/>
            <person name="Murat C."/>
            <person name="Sun H."/>
            <person name="Tunlid A."/>
            <person name="Henrissat B."/>
            <person name="Grigoriev I.V."/>
            <person name="Hibbett D.S."/>
            <person name="Martin F."/>
            <person name="Nordberg H.P."/>
            <person name="Cantor M.N."/>
            <person name="Hua S.X."/>
        </authorList>
    </citation>
    <scope>NUCLEOTIDE SEQUENCE [LARGE SCALE GENOMIC DNA]</scope>
    <source>
        <strain evidence="2 3">Ve08.2h10</strain>
    </source>
</reference>
<evidence type="ECO:0000313" key="2">
    <source>
        <dbReference type="EMBL" id="KIK76514.1"/>
    </source>
</evidence>
<reference evidence="3" key="2">
    <citation type="submission" date="2015-01" db="EMBL/GenBank/DDBJ databases">
        <title>Evolutionary Origins and Diversification of the Mycorrhizal Mutualists.</title>
        <authorList>
            <consortium name="DOE Joint Genome Institute"/>
            <consortium name="Mycorrhizal Genomics Consortium"/>
            <person name="Kohler A."/>
            <person name="Kuo A."/>
            <person name="Nagy L.G."/>
            <person name="Floudas D."/>
            <person name="Copeland A."/>
            <person name="Barry K.W."/>
            <person name="Cichocki N."/>
            <person name="Veneault-Fourrey C."/>
            <person name="LaButti K."/>
            <person name="Lindquist E.A."/>
            <person name="Lipzen A."/>
            <person name="Lundell T."/>
            <person name="Morin E."/>
            <person name="Murat C."/>
            <person name="Riley R."/>
            <person name="Ohm R."/>
            <person name="Sun H."/>
            <person name="Tunlid A."/>
            <person name="Henrissat B."/>
            <person name="Grigoriev I.V."/>
            <person name="Hibbett D.S."/>
            <person name="Martin F."/>
        </authorList>
    </citation>
    <scope>NUCLEOTIDE SEQUENCE [LARGE SCALE GENOMIC DNA]</scope>
    <source>
        <strain evidence="3">Ve08.2h10</strain>
    </source>
</reference>
<dbReference type="HOGENOM" id="CLU_2671775_0_0_1"/>
<feature type="compositionally biased region" description="Pro residues" evidence="1">
    <location>
        <begin position="1"/>
        <end position="22"/>
    </location>
</feature>
<name>A0A0D0D863_9AGAM</name>
<protein>
    <submittedName>
        <fullName evidence="2">Uncharacterized protein</fullName>
    </submittedName>
</protein>
<gene>
    <name evidence="2" type="ORF">PAXRUDRAFT_18156</name>
</gene>
<feature type="region of interest" description="Disordered" evidence="1">
    <location>
        <begin position="1"/>
        <end position="39"/>
    </location>
</feature>
<proteinExistence type="predicted"/>
<dbReference type="EMBL" id="KN827444">
    <property type="protein sequence ID" value="KIK76514.1"/>
    <property type="molecule type" value="Genomic_DNA"/>
</dbReference>
<accession>A0A0D0D863</accession>